<evidence type="ECO:0000313" key="3">
    <source>
        <dbReference type="Proteomes" id="UP000030763"/>
    </source>
</evidence>
<proteinExistence type="predicted"/>
<feature type="compositionally biased region" description="Pro residues" evidence="1">
    <location>
        <begin position="26"/>
        <end position="38"/>
    </location>
</feature>
<dbReference type="AlphaFoldDB" id="U6MDY6"/>
<keyword evidence="3" id="KW-1185">Reference proteome</keyword>
<gene>
    <name evidence="2" type="ORF">EMWEY_00009660</name>
</gene>
<organism evidence="2 3">
    <name type="scientific">Eimeria maxima</name>
    <name type="common">Coccidian parasite</name>
    <dbReference type="NCBI Taxonomy" id="5804"/>
    <lineage>
        <taxon>Eukaryota</taxon>
        <taxon>Sar</taxon>
        <taxon>Alveolata</taxon>
        <taxon>Apicomplexa</taxon>
        <taxon>Conoidasida</taxon>
        <taxon>Coccidia</taxon>
        <taxon>Eucoccidiorida</taxon>
        <taxon>Eimeriorina</taxon>
        <taxon>Eimeriidae</taxon>
        <taxon>Eimeria</taxon>
    </lineage>
</organism>
<dbReference type="GeneID" id="25334952"/>
<evidence type="ECO:0000313" key="2">
    <source>
        <dbReference type="EMBL" id="CDJ61268.1"/>
    </source>
</evidence>
<accession>U6MDY6</accession>
<feature type="region of interest" description="Disordered" evidence="1">
    <location>
        <begin position="81"/>
        <end position="102"/>
    </location>
</feature>
<evidence type="ECO:0000256" key="1">
    <source>
        <dbReference type="SAM" id="MobiDB-lite"/>
    </source>
</evidence>
<dbReference type="RefSeq" id="XP_013337918.1">
    <property type="nucleotide sequence ID" value="XM_013482464.1"/>
</dbReference>
<feature type="region of interest" description="Disordered" evidence="1">
    <location>
        <begin position="15"/>
        <end position="44"/>
    </location>
</feature>
<reference evidence="2" key="2">
    <citation type="submission" date="2013-10" db="EMBL/GenBank/DDBJ databases">
        <authorList>
            <person name="Aslett M."/>
        </authorList>
    </citation>
    <scope>NUCLEOTIDE SEQUENCE [LARGE SCALE GENOMIC DNA]</scope>
    <source>
        <strain evidence="2">Weybridge</strain>
    </source>
</reference>
<sequence>MSLPRLFAYGLGASRGDGNASWGGPPMLPPPTEVPPGAPYSKRCQGAHTLSRSTLSVKRIGSPAEAYLEVNHGLHCPFMHDSRSSHSLSLSPTQAAPSRFRS</sequence>
<dbReference type="EMBL" id="HG722042">
    <property type="protein sequence ID" value="CDJ61268.1"/>
    <property type="molecule type" value="Genomic_DNA"/>
</dbReference>
<reference evidence="2" key="1">
    <citation type="submission" date="2013-10" db="EMBL/GenBank/DDBJ databases">
        <title>Genomic analysis of the causative agents of coccidiosis in chickens.</title>
        <authorList>
            <person name="Reid A.J."/>
            <person name="Blake D."/>
            <person name="Billington K."/>
            <person name="Browne H."/>
            <person name="Dunn M."/>
            <person name="Hung S."/>
            <person name="Kawahara F."/>
            <person name="Miranda-Saavedra D."/>
            <person name="Mourier T."/>
            <person name="Nagra H."/>
            <person name="Otto T.D."/>
            <person name="Rawlings N."/>
            <person name="Sanchez A."/>
            <person name="Sanders M."/>
            <person name="Subramaniam C."/>
            <person name="Tay Y."/>
            <person name="Dear P."/>
            <person name="Doerig C."/>
            <person name="Gruber A."/>
            <person name="Parkinson J."/>
            <person name="Shirley M."/>
            <person name="Wan K.L."/>
            <person name="Berriman M."/>
            <person name="Tomley F."/>
            <person name="Pain A."/>
        </authorList>
    </citation>
    <scope>NUCLEOTIDE SEQUENCE [LARGE SCALE GENOMIC DNA]</scope>
    <source>
        <strain evidence="2">Weybridge</strain>
    </source>
</reference>
<protein>
    <submittedName>
        <fullName evidence="2">Uncharacterized protein</fullName>
    </submittedName>
</protein>
<name>U6MDY6_EIMMA</name>
<dbReference type="Proteomes" id="UP000030763">
    <property type="component" value="Unassembled WGS sequence"/>
</dbReference>
<dbReference type="VEuPathDB" id="ToxoDB:EMWEY_00009660"/>